<dbReference type="Proteomes" id="UP001501222">
    <property type="component" value="Unassembled WGS sequence"/>
</dbReference>
<feature type="domain" description="LamG-like jellyroll fold" evidence="5">
    <location>
        <begin position="1639"/>
        <end position="1783"/>
    </location>
</feature>
<accession>A0ABP6VXT4</accession>
<evidence type="ECO:0000313" key="6">
    <source>
        <dbReference type="EMBL" id="GAA3541021.1"/>
    </source>
</evidence>
<dbReference type="PANTHER" id="PTHR46943">
    <property type="entry name" value="PENTRAXIN-RELATED PROTEIN PTX3"/>
    <property type="match status" value="1"/>
</dbReference>
<dbReference type="InterPro" id="IPR013320">
    <property type="entry name" value="ConA-like_dom_sf"/>
</dbReference>
<keyword evidence="1 4" id="KW-0732">Signal</keyword>
<evidence type="ECO:0000256" key="3">
    <source>
        <dbReference type="SAM" id="MobiDB-lite"/>
    </source>
</evidence>
<evidence type="ECO:0000256" key="2">
    <source>
        <dbReference type="ARBA" id="ARBA00023157"/>
    </source>
</evidence>
<feature type="domain" description="LamG-like jellyroll fold" evidence="5">
    <location>
        <begin position="974"/>
        <end position="1119"/>
    </location>
</feature>
<dbReference type="EMBL" id="BAABAA010000001">
    <property type="protein sequence ID" value="GAA3541021.1"/>
    <property type="molecule type" value="Genomic_DNA"/>
</dbReference>
<keyword evidence="2" id="KW-1015">Disulfide bond</keyword>
<dbReference type="InterPro" id="IPR006558">
    <property type="entry name" value="LamG-like"/>
</dbReference>
<dbReference type="RefSeq" id="WP_344836963.1">
    <property type="nucleotide sequence ID" value="NZ_BAABAA010000001.1"/>
</dbReference>
<protein>
    <submittedName>
        <fullName evidence="6">LamG domain-containing protein</fullName>
    </submittedName>
</protein>
<gene>
    <name evidence="6" type="ORF">GCM10022235_05730</name>
</gene>
<sequence>MRTRSVRSRWAKAVTGSIVLALAAVTLPVGNAGAVQPPKPPTVAPKAEPIPKVKAAPNEAQARAAADRQGTPVEVSALRTETRTVVAEPNGELSLEISAVPVRARKGDAWAAVETGLVRRTDGAWAPRSTTVDLAFSGGGSKLPMVSYAKDGKRLALTWPGSLPKPTVSDDTATYAEVLPGTDLVLKATATGYTQHLVVKTAVAAKNPALERIRLGLTTTSLAISSTTNGGLEARDPKGAVVFTAPPSAMWDAGTGRAVAGVKVDARSLTLLPDLALLRGSKTVYPVTIDPDWRTFDKTYWTSVVSGNGGTAYPNTSPGGSDVAQVGLCNFSGCNGIGVARSYFQFDTGAWGFLQGKRIMGGTLDSAVVHSGACVDSRHNLYGSSAVGGGTTWNNKPSGPHLAGVDVPRSNAAGNCGGWKEVHFPVPASAISTVGLSTYYIQAGSESDSSYWRKYDPGATKLRVRYNTAPTTPQDTATEPTLPAPCKWCEGKVYFSGNTISLKTTLSDPDNNAVQPQWDIYTNGVVENRYGSFQGSGFRHDTSVALTDGAEMDWYVRGWDADEDNGNRLDYGPWVRGPGPFTVDKTAPSSMPKVTGSLYREDNQWHGGVGVPGIFTLERTEKALPDEGTKDVDHYLWGTTFPPTRPAEANGLGGSASFEFVPEADGPQDIFVQSVDRAGNRSETKTVHVYVRAGNGALSAYPFNGSTTDDAYLGDKDGTLQGAPTYGPGAVGNALRLDGVNDYFTAPSAARTDNSFTVSAWVKPESQSDTRGMAIASQQGNRASGFYLNYRGDTKKTTFMLAASDTDNPATAAAEGPALQRGVWTQVTGVYDKPANRLRLYHNGVKVGDTQLPANFTTWHAAGPLTVGREKWNGLIGSPWQGAIDEVQVFDRVLSDAEVRAAVGRDNVRTAHWKFDELTGKTARNDVDGSPDLVLSGKAAFTGTTGGALSGALRLPGSDPLDFASGGPVVRTDQSFTTAAWVNLAEAPSDGNNRTALSVEGDVNSALFLGYRAADGGKWEAHMPSEDKVRPRLADAVVRSDVAASLNTWTHLAAVYDAPAHQLRIYVNGKHAGTVAQNNGYNASGPLTIGRGKYEGAQTNPWKGLVDDVRAYNRELSEAELAGIVARSNVTVANWKLDGNPNESSGRTPPLTGTLVGSPAWTGGQTNVPADSDLGLKLTGNGAHLSASSPLPDLRNSFSVAAWARLDTDTGRASVVSQDAGGLSVFNLHASWDNRWVVVMRSCDAAMNCAETRAAGPAPQPGVWTHLAAVYDASAGLLSLYVNGVLAGTQDYRHTGTQSEPTMRVGRATWSNGAGVDAFTGAIDDVSVYNRVLFADEIRTMAGRDLTLAHNWRLDEPSGPTASDAVGARAGTLAGPTRVPGRLGNALSFNGTSDTVSTTAVDVDTAKSFTVSSWVKLRELCEPGADQVCHTTAVSLDGGATSKFRLGHVRDTDNNQFGAWTFEMPEANGTVTKASVSATDSDVDQWVHLVGVYDAPAHRLWLYVNATRQGDGTLQTPWAASGGLQLGRGRVANAAAEYWPGAIDDVRVYAGALDKSRIESLVASYPKQGGTPALPTDTAAHWKFDENQGTVGADSSGHGLTATMKGGSGWIPGRQGTGAWFDGTSGYAETAAPVVDTTAGFSAGAWVYLTQTDQGSRTVLAQDGNRASGFLLQFNGASGKWAVVVPSADQDNPENNLVLTSAQKAAVGQWVHLGLVYDGRVNSTKQLRLYVNGVLSAAQTGVTMPAANGPTTIGRGKWNGGATDFFPRGVDDVRIFTRALSDGEMRKLHDDVGYPGMGFWRFDDDTPRDWNWRNNASTVSGTVSYPVSPIAGKALQLDGASAITTQWWAAQPQDSFTVSGWAKLDRTDKVATIAAQDGDQLSTFVLQYRPTLGKWVFGAPGRDEDGAKSRYAVANQLAAAGQWTHVAGVYDYAAHQLRLYVNGALSGTLNDMVLGDKSGPFSIGRAKVNGVPGDFFTGQLDDVRTDLGMVADSELAIRGGYPRPADGQLGRYVNDGTGERYTAVTAASVRPGFRFERSLGAPVPAGQNTTPLVEGGLVYSVRPTNVPVQPVYRCKQGANAFDSLDVGCEGGTKLELAGYALAYARMARYYSAIAADHTSTVDNPPAGHRYEGSQGWLTRATGTAGTQPLYSCRDGVDNFLSNQSDCEGKLALGAIGNVWSQAPDGLTSTPIVRCNVNGQRFISLSTACEGFAMERTLGYTLTALPTVTPTFA</sequence>
<feature type="signal peptide" evidence="4">
    <location>
        <begin position="1"/>
        <end position="34"/>
    </location>
</feature>
<dbReference type="PANTHER" id="PTHR46943:SF1">
    <property type="entry name" value="PENTRAXIN-RELATED PROTEIN PTX3"/>
    <property type="match status" value="1"/>
</dbReference>
<evidence type="ECO:0000256" key="4">
    <source>
        <dbReference type="SAM" id="SignalP"/>
    </source>
</evidence>
<feature type="domain" description="LamG-like jellyroll fold" evidence="5">
    <location>
        <begin position="1854"/>
        <end position="1990"/>
    </location>
</feature>
<feature type="domain" description="LamG-like jellyroll fold" evidence="5">
    <location>
        <begin position="1196"/>
        <end position="1336"/>
    </location>
</feature>
<dbReference type="Pfam" id="PF13385">
    <property type="entry name" value="Laminin_G_3"/>
    <property type="match status" value="6"/>
</dbReference>
<comment type="caution">
    <text evidence="6">The sequence shown here is derived from an EMBL/GenBank/DDBJ whole genome shotgun (WGS) entry which is preliminary data.</text>
</comment>
<dbReference type="SUPFAM" id="SSF49899">
    <property type="entry name" value="Concanavalin A-like lectins/glucanases"/>
    <property type="match status" value="6"/>
</dbReference>
<feature type="chain" id="PRO_5047244810" evidence="4">
    <location>
        <begin position="35"/>
        <end position="2232"/>
    </location>
</feature>
<keyword evidence="7" id="KW-1185">Reference proteome</keyword>
<feature type="region of interest" description="Disordered" evidence="3">
    <location>
        <begin position="1138"/>
        <end position="1164"/>
    </location>
</feature>
<evidence type="ECO:0000259" key="5">
    <source>
        <dbReference type="SMART" id="SM00560"/>
    </source>
</evidence>
<reference evidence="7" key="1">
    <citation type="journal article" date="2019" name="Int. J. Syst. Evol. Microbiol.">
        <title>The Global Catalogue of Microorganisms (GCM) 10K type strain sequencing project: providing services to taxonomists for standard genome sequencing and annotation.</title>
        <authorList>
            <consortium name="The Broad Institute Genomics Platform"/>
            <consortium name="The Broad Institute Genome Sequencing Center for Infectious Disease"/>
            <person name="Wu L."/>
            <person name="Ma J."/>
        </authorList>
    </citation>
    <scope>NUCLEOTIDE SEQUENCE [LARGE SCALE GENOMIC DNA]</scope>
    <source>
        <strain evidence="7">JCM 16928</strain>
    </source>
</reference>
<organism evidence="6 7">
    <name type="scientific">Kribbella ginsengisoli</name>
    <dbReference type="NCBI Taxonomy" id="363865"/>
    <lineage>
        <taxon>Bacteria</taxon>
        <taxon>Bacillati</taxon>
        <taxon>Actinomycetota</taxon>
        <taxon>Actinomycetes</taxon>
        <taxon>Propionibacteriales</taxon>
        <taxon>Kribbellaceae</taxon>
        <taxon>Kribbella</taxon>
    </lineage>
</organism>
<feature type="domain" description="LamG-like jellyroll fold" evidence="5">
    <location>
        <begin position="1407"/>
        <end position="1556"/>
    </location>
</feature>
<feature type="domain" description="LamG-like jellyroll fold" evidence="5">
    <location>
        <begin position="754"/>
        <end position="897"/>
    </location>
</feature>
<dbReference type="SMART" id="SM00560">
    <property type="entry name" value="LamGL"/>
    <property type="match status" value="6"/>
</dbReference>
<dbReference type="Gene3D" id="2.60.120.200">
    <property type="match status" value="6"/>
</dbReference>
<evidence type="ECO:0000256" key="1">
    <source>
        <dbReference type="ARBA" id="ARBA00022729"/>
    </source>
</evidence>
<proteinExistence type="predicted"/>
<evidence type="ECO:0000313" key="7">
    <source>
        <dbReference type="Proteomes" id="UP001501222"/>
    </source>
</evidence>
<name>A0ABP6VXT4_9ACTN</name>
<dbReference type="InterPro" id="IPR042837">
    <property type="entry name" value="PTX3"/>
</dbReference>